<evidence type="ECO:0000313" key="1">
    <source>
        <dbReference type="EMBL" id="KAJ1677636.1"/>
    </source>
</evidence>
<accession>A0ACC1HQM2</accession>
<keyword evidence="2" id="KW-1185">Reference proteome</keyword>
<evidence type="ECO:0000313" key="2">
    <source>
        <dbReference type="Proteomes" id="UP001145114"/>
    </source>
</evidence>
<protein>
    <submittedName>
        <fullName evidence="1">Uncharacterized protein</fullName>
    </submittedName>
</protein>
<proteinExistence type="predicted"/>
<sequence>EGDWRYGSLRDTRSGRGQAHCFAKGRDQGRRLSRGPRSTDPQGRAPVATTGHPHGVGRHCSTFQI</sequence>
<gene>
    <name evidence="1" type="ORF">EV182_005751</name>
</gene>
<reference evidence="1" key="1">
    <citation type="submission" date="2022-06" db="EMBL/GenBank/DDBJ databases">
        <title>Phylogenomic reconstructions and comparative analyses of Kickxellomycotina fungi.</title>
        <authorList>
            <person name="Reynolds N.K."/>
            <person name="Stajich J.E."/>
            <person name="Barry K."/>
            <person name="Grigoriev I.V."/>
            <person name="Crous P."/>
            <person name="Smith M.E."/>
        </authorList>
    </citation>
    <scope>NUCLEOTIDE SEQUENCE</scope>
    <source>
        <strain evidence="1">RSA 2271</strain>
    </source>
</reference>
<comment type="caution">
    <text evidence="1">The sequence shown here is derived from an EMBL/GenBank/DDBJ whole genome shotgun (WGS) entry which is preliminary data.</text>
</comment>
<organism evidence="1 2">
    <name type="scientific">Spiromyces aspiralis</name>
    <dbReference type="NCBI Taxonomy" id="68401"/>
    <lineage>
        <taxon>Eukaryota</taxon>
        <taxon>Fungi</taxon>
        <taxon>Fungi incertae sedis</taxon>
        <taxon>Zoopagomycota</taxon>
        <taxon>Kickxellomycotina</taxon>
        <taxon>Kickxellomycetes</taxon>
        <taxon>Kickxellales</taxon>
        <taxon>Kickxellaceae</taxon>
        <taxon>Spiromyces</taxon>
    </lineage>
</organism>
<dbReference type="EMBL" id="JAMZIH010002147">
    <property type="protein sequence ID" value="KAJ1677636.1"/>
    <property type="molecule type" value="Genomic_DNA"/>
</dbReference>
<dbReference type="Proteomes" id="UP001145114">
    <property type="component" value="Unassembled WGS sequence"/>
</dbReference>
<feature type="non-terminal residue" evidence="1">
    <location>
        <position position="1"/>
    </location>
</feature>
<name>A0ACC1HQM2_9FUNG</name>
<feature type="non-terminal residue" evidence="1">
    <location>
        <position position="65"/>
    </location>
</feature>